<dbReference type="Pfam" id="PF01610">
    <property type="entry name" value="DDE_Tnp_ISL3"/>
    <property type="match status" value="1"/>
</dbReference>
<evidence type="ECO:0000313" key="2">
    <source>
        <dbReference type="EMBL" id="PIE93644.1"/>
    </source>
</evidence>
<gene>
    <name evidence="2" type="ORF">CO726_19720</name>
</gene>
<feature type="domain" description="Transposase IS204/IS1001/IS1096/IS1165 DDE" evidence="1">
    <location>
        <begin position="142"/>
        <end position="372"/>
    </location>
</feature>
<dbReference type="InterPro" id="IPR047951">
    <property type="entry name" value="Transpos_ISL3"/>
</dbReference>
<dbReference type="PANTHER" id="PTHR33498:SF1">
    <property type="entry name" value="TRANSPOSASE FOR INSERTION SEQUENCE ELEMENT IS1557"/>
    <property type="match status" value="1"/>
</dbReference>
<keyword evidence="3" id="KW-1185">Reference proteome</keyword>
<evidence type="ECO:0000259" key="1">
    <source>
        <dbReference type="Pfam" id="PF01610"/>
    </source>
</evidence>
<accession>A0A2G6Q9Y6</accession>
<dbReference type="EMBL" id="NWUW01000015">
    <property type="protein sequence ID" value="PIE93644.1"/>
    <property type="molecule type" value="Genomic_DNA"/>
</dbReference>
<comment type="caution">
    <text evidence="2">The sequence shown here is derived from an EMBL/GenBank/DDBJ whole genome shotgun (WGS) entry which is preliminary data.</text>
</comment>
<dbReference type="AlphaFoldDB" id="A0A2G6Q9Y6"/>
<reference evidence="2 3" key="1">
    <citation type="submission" date="2017-09" db="EMBL/GenBank/DDBJ databases">
        <title>Biocontrol bacteria screening and application from spent mushroom substrate.</title>
        <authorList>
            <person name="Sun X."/>
        </authorList>
    </citation>
    <scope>NUCLEOTIDE SEQUENCE [LARGE SCALE GENOMIC DNA]</scope>
    <source>
        <strain evidence="2 3">100374</strain>
    </source>
</reference>
<proteinExistence type="predicted"/>
<dbReference type="InterPro" id="IPR002560">
    <property type="entry name" value="Transposase_DDE"/>
</dbReference>
<dbReference type="PANTHER" id="PTHR33498">
    <property type="entry name" value="TRANSPOSASE FOR INSERTION SEQUENCE ELEMENT IS1557"/>
    <property type="match status" value="1"/>
</dbReference>
<dbReference type="NCBIfam" id="NF033550">
    <property type="entry name" value="transpos_ISL3"/>
    <property type="match status" value="1"/>
</dbReference>
<name>A0A2G6Q9Y6_9BACI</name>
<organism evidence="2 3">
    <name type="scientific">Bacillus fungorum</name>
    <dbReference type="NCBI Taxonomy" id="2039284"/>
    <lineage>
        <taxon>Bacteria</taxon>
        <taxon>Bacillati</taxon>
        <taxon>Bacillota</taxon>
        <taxon>Bacilli</taxon>
        <taxon>Bacillales</taxon>
        <taxon>Bacillaceae</taxon>
        <taxon>Bacillus</taxon>
    </lineage>
</organism>
<sequence length="378" mass="43831">MYFTVTIFFTICTPRDQEPAVFPVQAAPQCILCPLCFGNTHCHDKRIRRFRHGFAWRIGVLWIELAVPSQRCTQCNYTFIFDYGLGLIRSSTASFRREIVQRCKGRALSDVAREYNLPYTTVERWFYWYAPEQLHDEIATRICVDEFAIRKGHTYATSVLNADTGRVLTVVPNRNQEAIETALSSIKGQVRAVVSDLAPAMAKAIGIVFPQAIHVLDRFHIVQFFTDALQRRRRYFGEAKKHHTSRFINRCLACQPPALTQEERGFVAQWLTEDEHIRHIYQAVQHIRYVFKSTTSTQAKRRLADWIKRYQFHVCGAVAKIVKSFVLREKAMLDTIVSPLSNGIMEGTNNKIKLIKRRGFGYRNDDHLFLRIRLETGH</sequence>
<dbReference type="Proteomes" id="UP000228484">
    <property type="component" value="Unassembled WGS sequence"/>
</dbReference>
<protein>
    <submittedName>
        <fullName evidence="2">ISL3 family transposase</fullName>
    </submittedName>
</protein>
<evidence type="ECO:0000313" key="3">
    <source>
        <dbReference type="Proteomes" id="UP000228484"/>
    </source>
</evidence>
<dbReference type="RefSeq" id="WP_099685411.1">
    <property type="nucleotide sequence ID" value="NZ_NWUW01000015.1"/>
</dbReference>